<feature type="short sequence motif" description="Cx2C motif 1" evidence="9">
    <location>
        <begin position="193"/>
        <end position="196"/>
    </location>
</feature>
<dbReference type="AlphaFoldDB" id="A0A9P1III8"/>
<dbReference type="InterPro" id="IPR007785">
    <property type="entry name" value="Anamorsin"/>
</dbReference>
<feature type="binding site" evidence="9">
    <location>
        <position position="207"/>
    </location>
    <ligand>
        <name>[4Fe-4S] cluster</name>
        <dbReference type="ChEBI" id="CHEBI:49883"/>
    </ligand>
</feature>
<evidence type="ECO:0000256" key="8">
    <source>
        <dbReference type="ARBA" id="ARBA00023128"/>
    </source>
</evidence>
<evidence type="ECO:0000259" key="10">
    <source>
        <dbReference type="Pfam" id="PF05093"/>
    </source>
</evidence>
<feature type="binding site" evidence="9">
    <location>
        <position position="196"/>
    </location>
    <ligand>
        <name>[4Fe-4S] cluster</name>
        <dbReference type="ChEBI" id="CHEBI:49883"/>
    </ligand>
</feature>
<sequence length="229" mass="24887">MSQWSAESEVLVFVEQKIEKSAGFLEKFEKKTVLTPTELANAPQQSHQIVIEASNNQILEQLTTKAFEISAADAEILVFFDDLSVAQRKLRIAGFSITGTPQNSPILAKKTISSGSKVALKLPEVVADDEIVDEDGLLEEDDFKKPTGEQLSAGCAPEEGKKKRACKNCTCGLAEEEEKEKMDQIKQAPKSSCGNCALGDAFRCASCPYLGQPPFKPGETVKLANVVDF</sequence>
<dbReference type="PANTHER" id="PTHR13273">
    <property type="entry name" value="ANAMORSIN"/>
    <property type="match status" value="1"/>
</dbReference>
<evidence type="ECO:0000256" key="4">
    <source>
        <dbReference type="ARBA" id="ARBA00022490"/>
    </source>
</evidence>
<dbReference type="GO" id="GO:0016226">
    <property type="term" value="P:iron-sulfur cluster assembly"/>
    <property type="evidence" value="ECO:0007669"/>
    <property type="project" value="UniProtKB-UniRule"/>
</dbReference>
<comment type="similarity">
    <text evidence="2 9">Belongs to the anamorsin family.</text>
</comment>
<feature type="region of interest" description="Fe-S binding site B" evidence="9">
    <location>
        <begin position="193"/>
        <end position="207"/>
    </location>
</feature>
<keyword evidence="5 9" id="KW-0479">Metal-binding</keyword>
<keyword evidence="3 9" id="KW-0004">4Fe-4S</keyword>
<comment type="cofactor">
    <cofactor evidence="1 9">
        <name>[4Fe-4S] cluster</name>
        <dbReference type="ChEBI" id="CHEBI:49883"/>
    </cofactor>
</comment>
<evidence type="ECO:0000313" key="11">
    <source>
        <dbReference type="EMBL" id="CAI5444756.1"/>
    </source>
</evidence>
<gene>
    <name evidence="11" type="ORF">CAMP_LOCUS7393</name>
</gene>
<dbReference type="GO" id="GO:0051537">
    <property type="term" value="F:2 iron, 2 sulfur cluster binding"/>
    <property type="evidence" value="ECO:0007669"/>
    <property type="project" value="UniProtKB-UniRule"/>
</dbReference>
<dbReference type="OrthoDB" id="311633at2759"/>
<keyword evidence="6 9" id="KW-0408">Iron</keyword>
<comment type="cofactor">
    <cofactor evidence="9">
        <name>[2Fe-2S] cluster</name>
        <dbReference type="ChEBI" id="CHEBI:190135"/>
    </cofactor>
</comment>
<evidence type="ECO:0000256" key="9">
    <source>
        <dbReference type="HAMAP-Rule" id="MF_03115"/>
    </source>
</evidence>
<evidence type="ECO:0000256" key="3">
    <source>
        <dbReference type="ARBA" id="ARBA00022485"/>
    </source>
</evidence>
<feature type="binding site" evidence="9">
    <location>
        <position position="204"/>
    </location>
    <ligand>
        <name>[4Fe-4S] cluster</name>
        <dbReference type="ChEBI" id="CHEBI:49883"/>
    </ligand>
</feature>
<dbReference type="Pfam" id="PF05093">
    <property type="entry name" value="CIAPIN1"/>
    <property type="match status" value="1"/>
</dbReference>
<keyword evidence="9" id="KW-0001">2Fe-2S</keyword>
<evidence type="ECO:0000256" key="1">
    <source>
        <dbReference type="ARBA" id="ARBA00001966"/>
    </source>
</evidence>
<comment type="domain">
    <text evidence="9">The twin Cx2C motifs are involved in the recognition by the mitochondrial MIA40-ERV1 disulfide relay system. The formation of 2 disulfide bonds in the Cx2C motifs through dithiol/disulfide exchange reactions effectively traps the protein in the mitochondrial intermembrane space.</text>
</comment>
<feature type="domain" description="Anamorsin C-terminal" evidence="10">
    <location>
        <begin position="183"/>
        <end position="223"/>
    </location>
</feature>
<comment type="subunit">
    <text evidence="9">Monomer.</text>
</comment>
<accession>A0A9P1III8</accession>
<comment type="caution">
    <text evidence="11">The sequence shown here is derived from an EMBL/GenBank/DDBJ whole genome shotgun (WGS) entry which is preliminary data.</text>
</comment>
<comment type="domain">
    <text evidence="9">The C-terminal domain binds 2 Fe-S clusters but is otherwise mostly in an intrinsically disordered conformation.</text>
</comment>
<comment type="domain">
    <text evidence="9">The N-terminal domain has structural similarity with S-adenosyl-L-methionine-dependent methyltransferases, but does not bind S-adenosyl-L-methionine. It is required for correct assembly of the 2 Fe-S clusters.</text>
</comment>
<evidence type="ECO:0000256" key="7">
    <source>
        <dbReference type="ARBA" id="ARBA00023014"/>
    </source>
</evidence>
<dbReference type="InterPro" id="IPR046408">
    <property type="entry name" value="CIAPIN1"/>
</dbReference>
<dbReference type="GO" id="GO:0051539">
    <property type="term" value="F:4 iron, 4 sulfur cluster binding"/>
    <property type="evidence" value="ECO:0007669"/>
    <property type="project" value="UniProtKB-KW"/>
</dbReference>
<dbReference type="Proteomes" id="UP001152747">
    <property type="component" value="Unassembled WGS sequence"/>
</dbReference>
<feature type="region of interest" description="Fe-S binding site A" evidence="9">
    <location>
        <begin position="155"/>
        <end position="171"/>
    </location>
</feature>
<dbReference type="PANTHER" id="PTHR13273:SF14">
    <property type="entry name" value="ANAMORSIN"/>
    <property type="match status" value="1"/>
</dbReference>
<keyword evidence="12" id="KW-1185">Reference proteome</keyword>
<dbReference type="EMBL" id="CANHGI010000003">
    <property type="protein sequence ID" value="CAI5444756.1"/>
    <property type="molecule type" value="Genomic_DNA"/>
</dbReference>
<dbReference type="GO" id="GO:0046872">
    <property type="term" value="F:metal ion binding"/>
    <property type="evidence" value="ECO:0007669"/>
    <property type="project" value="UniProtKB-KW"/>
</dbReference>
<dbReference type="HAMAP" id="MF_03115">
    <property type="entry name" value="Anamorsin"/>
    <property type="match status" value="1"/>
</dbReference>
<reference evidence="11" key="1">
    <citation type="submission" date="2022-11" db="EMBL/GenBank/DDBJ databases">
        <authorList>
            <person name="Kikuchi T."/>
        </authorList>
    </citation>
    <scope>NUCLEOTIDE SEQUENCE</scope>
    <source>
        <strain evidence="11">PS1010</strain>
    </source>
</reference>
<comment type="caution">
    <text evidence="9">Lacks conserved residue(s) required for the propagation of feature annotation.</text>
</comment>
<evidence type="ECO:0000256" key="5">
    <source>
        <dbReference type="ARBA" id="ARBA00022723"/>
    </source>
</evidence>
<dbReference type="GO" id="GO:0005758">
    <property type="term" value="C:mitochondrial intermembrane space"/>
    <property type="evidence" value="ECO:0007669"/>
    <property type="project" value="UniProtKB-SubCell"/>
</dbReference>
<dbReference type="GO" id="GO:0009055">
    <property type="term" value="F:electron transfer activity"/>
    <property type="evidence" value="ECO:0007669"/>
    <property type="project" value="UniProtKB-UniRule"/>
</dbReference>
<evidence type="ECO:0000256" key="6">
    <source>
        <dbReference type="ARBA" id="ARBA00023004"/>
    </source>
</evidence>
<feature type="binding site" evidence="9">
    <location>
        <position position="171"/>
    </location>
    <ligand>
        <name>[2Fe-2S] cluster</name>
        <dbReference type="ChEBI" id="CHEBI:190135"/>
    </ligand>
</feature>
<feature type="short sequence motif" description="Cx2C motif 2" evidence="9">
    <location>
        <begin position="204"/>
        <end position="207"/>
    </location>
</feature>
<comment type="function">
    <text evidence="9">Component of the cytosolic iron-sulfur (Fe-S) protein assembly (CIA) machinery. Required for the maturation of extramitochondrial Fe-S proteins. Part of an electron transfer chain functioning in an early step of cytosolic Fe-S biogenesis, facilitating the de novo assembly of a [4Fe-4S] cluster on the cytosolic Fe-S scaffold complex. Electrons are transferred from NADPH via a FAD- and FMN-containing diflavin oxidoreductase. Together with the diflavin oxidoreductase, also required for the assembly of the diferric tyrosyl radical cofactor of ribonucleotide reductase (RNR), probably by providing electrons for reduction during radical cofactor maturation in the catalytic small subunit.</text>
</comment>
<organism evidence="11 12">
    <name type="scientific">Caenorhabditis angaria</name>
    <dbReference type="NCBI Taxonomy" id="860376"/>
    <lineage>
        <taxon>Eukaryota</taxon>
        <taxon>Metazoa</taxon>
        <taxon>Ecdysozoa</taxon>
        <taxon>Nematoda</taxon>
        <taxon>Chromadorea</taxon>
        <taxon>Rhabditida</taxon>
        <taxon>Rhabditina</taxon>
        <taxon>Rhabditomorpha</taxon>
        <taxon>Rhabditoidea</taxon>
        <taxon>Rhabditidae</taxon>
        <taxon>Peloderinae</taxon>
        <taxon>Caenorhabditis</taxon>
    </lineage>
</organism>
<feature type="binding site" evidence="9">
    <location>
        <position position="193"/>
    </location>
    <ligand>
        <name>[4Fe-4S] cluster</name>
        <dbReference type="ChEBI" id="CHEBI:49883"/>
    </ligand>
</feature>
<evidence type="ECO:0000256" key="2">
    <source>
        <dbReference type="ARBA" id="ARBA00008169"/>
    </source>
</evidence>
<protein>
    <recommendedName>
        <fullName evidence="9">Anamorsin homolog</fullName>
    </recommendedName>
    <alternativeName>
        <fullName evidence="9">Fe-S cluster assembly protein DRE2 homolog</fullName>
    </alternativeName>
</protein>
<keyword evidence="8 9" id="KW-0496">Mitochondrion</keyword>
<feature type="binding site" evidence="9">
    <location>
        <position position="169"/>
    </location>
    <ligand>
        <name>[2Fe-2S] cluster</name>
        <dbReference type="ChEBI" id="CHEBI:190135"/>
    </ligand>
</feature>
<proteinExistence type="inferred from homology"/>
<comment type="subcellular location">
    <subcellularLocation>
        <location evidence="9">Cytoplasm</location>
    </subcellularLocation>
    <subcellularLocation>
        <location evidence="9">Mitochondrion intermembrane space</location>
    </subcellularLocation>
</comment>
<feature type="binding site" evidence="9">
    <location>
        <position position="155"/>
    </location>
    <ligand>
        <name>[2Fe-2S] cluster</name>
        <dbReference type="ChEBI" id="CHEBI:190135"/>
    </ligand>
</feature>
<evidence type="ECO:0000313" key="12">
    <source>
        <dbReference type="Proteomes" id="UP001152747"/>
    </source>
</evidence>
<feature type="binding site" evidence="9">
    <location>
        <position position="166"/>
    </location>
    <ligand>
        <name>[2Fe-2S] cluster</name>
        <dbReference type="ChEBI" id="CHEBI:190135"/>
    </ligand>
</feature>
<name>A0A9P1III8_9PELO</name>
<keyword evidence="4 9" id="KW-0963">Cytoplasm</keyword>
<keyword evidence="7 9" id="KW-0411">Iron-sulfur</keyword>